<dbReference type="NCBIfam" id="TIGR00459">
    <property type="entry name" value="aspS_bact"/>
    <property type="match status" value="1"/>
</dbReference>
<dbReference type="KEGG" id="ment:CS528_01950"/>
<dbReference type="PANTHER" id="PTHR22594:SF5">
    <property type="entry name" value="ASPARTATE--TRNA LIGASE, MITOCHONDRIAL"/>
    <property type="match status" value="1"/>
</dbReference>
<evidence type="ECO:0000256" key="8">
    <source>
        <dbReference type="HAMAP-Rule" id="MF_00044"/>
    </source>
</evidence>
<reference evidence="10 11" key="1">
    <citation type="submission" date="2017-10" db="EMBL/GenBank/DDBJ databases">
        <title>Complete Genome Sequence of Mesoplasma entomophilum.</title>
        <authorList>
            <person name="Knight T.F."/>
            <person name="Citino T."/>
            <person name="Rubinstein R."/>
            <person name="Neuschaefer Z."/>
        </authorList>
    </citation>
    <scope>NUCLEOTIDE SEQUENCE [LARGE SCALE GENOMIC DNA]</scope>
    <source>
        <strain evidence="10 11">TAC</strain>
    </source>
</reference>
<evidence type="ECO:0000256" key="7">
    <source>
        <dbReference type="ARBA" id="ARBA00023146"/>
    </source>
</evidence>
<feature type="region of interest" description="Aspartate" evidence="8">
    <location>
        <begin position="193"/>
        <end position="196"/>
    </location>
</feature>
<dbReference type="SUPFAM" id="SSF50249">
    <property type="entry name" value="Nucleic acid-binding proteins"/>
    <property type="match status" value="1"/>
</dbReference>
<comment type="subcellular location">
    <subcellularLocation>
        <location evidence="8">Cytoplasm</location>
    </subcellularLocation>
</comment>
<dbReference type="InterPro" id="IPR002312">
    <property type="entry name" value="Asp/Asn-tRNA-synth_IIb"/>
</dbReference>
<sequence>MKRTHNCNQLNISNINQEVTLKGWIKKIRKMGQITFIDLRDFYGITQIVVGESKQELIANLRPEYVISITGKVIERKSKNTDIATGEIEIDADTIQIINKSELTPFVIENDVEVSEETRMSYRYLDLRRQKIQNNMLLRAKVNSIIRREFEADNFVEVETPYFGKSTPEGARDFLVPSRLNKNTFYALPQSPQLYKQLLMVSGFDKYYQIVRCFRDEDLRNDRQPEFTQLDMEMSFATAEEVQDQIEKVIKKIFLEVKGIDFKEKLIKMPFKEAIDLYGSDKPDIRFDLKINTLNEIFEKTEIKLFEGFKENNLSIRGICVEELLSKKQLEALTETAKQKNFNNLAFAKFENGNWSGSIASSLSDNEKEAIVKKFDIKDKATILLNVGKYDKVSDMLGAVRNKAAEILNLTDPNDYKLLWIIDFPLYEWSDEEERYVAAHNPFTMPNIKSIADFETNKENAIADSYDLVLNGFELGSGGVRITDSEIQQRMFEAVGLDDETIEKNFGWFINAYKYGAPNHAGFAFGIDRVIMLLTNSESIRDVIAFPKNSKGIDMMNDAPSYVEDKQLTELSIKTIK</sequence>
<dbReference type="EMBL" id="CP024411">
    <property type="protein sequence ID" value="ATQ35525.1"/>
    <property type="molecule type" value="Genomic_DNA"/>
</dbReference>
<keyword evidence="11" id="KW-1185">Reference proteome</keyword>
<gene>
    <name evidence="8" type="primary">aspS</name>
    <name evidence="10" type="ORF">CS528_01950</name>
</gene>
<dbReference type="InterPro" id="IPR045864">
    <property type="entry name" value="aa-tRNA-synth_II/BPL/LPL"/>
</dbReference>
<dbReference type="NCBIfam" id="NF001750">
    <property type="entry name" value="PRK00476.1"/>
    <property type="match status" value="1"/>
</dbReference>
<comment type="subunit">
    <text evidence="2 8">Homodimer.</text>
</comment>
<protein>
    <recommendedName>
        <fullName evidence="8">Aspartate--tRNA ligase</fullName>
        <ecNumber evidence="8">6.1.1.12</ecNumber>
    </recommendedName>
    <alternativeName>
        <fullName evidence="8">Aspartyl-tRNA synthetase</fullName>
        <shortName evidence="8">AspRS</shortName>
    </alternativeName>
</protein>
<dbReference type="GO" id="GO:0004815">
    <property type="term" value="F:aspartate-tRNA ligase activity"/>
    <property type="evidence" value="ECO:0007669"/>
    <property type="project" value="UniProtKB-UniRule"/>
</dbReference>
<dbReference type="HAMAP" id="MF_00044">
    <property type="entry name" value="Asp_tRNA_synth_type1"/>
    <property type="match status" value="1"/>
</dbReference>
<dbReference type="Pfam" id="PF00152">
    <property type="entry name" value="tRNA-synt_2"/>
    <property type="match status" value="1"/>
</dbReference>
<feature type="binding site" evidence="8">
    <location>
        <position position="169"/>
    </location>
    <ligand>
        <name>L-aspartate</name>
        <dbReference type="ChEBI" id="CHEBI:29991"/>
    </ligand>
</feature>
<evidence type="ECO:0000256" key="4">
    <source>
        <dbReference type="ARBA" id="ARBA00022741"/>
    </source>
</evidence>
<comment type="similarity">
    <text evidence="1 8">Belongs to the class-II aminoacyl-tRNA synthetase family. Type 1 subfamily.</text>
</comment>
<dbReference type="Pfam" id="PF01336">
    <property type="entry name" value="tRNA_anti-codon"/>
    <property type="match status" value="1"/>
</dbReference>
<dbReference type="GO" id="GO:0003676">
    <property type="term" value="F:nucleic acid binding"/>
    <property type="evidence" value="ECO:0007669"/>
    <property type="project" value="InterPro"/>
</dbReference>
<feature type="binding site" evidence="8">
    <location>
        <begin position="215"/>
        <end position="217"/>
    </location>
    <ligand>
        <name>ATP</name>
        <dbReference type="ChEBI" id="CHEBI:30616"/>
    </ligand>
</feature>
<accession>A0A3S5XZD9</accession>
<evidence type="ECO:0000313" key="10">
    <source>
        <dbReference type="EMBL" id="ATQ35525.1"/>
    </source>
</evidence>
<feature type="binding site" evidence="8">
    <location>
        <position position="224"/>
    </location>
    <ligand>
        <name>ATP</name>
        <dbReference type="ChEBI" id="CHEBI:30616"/>
    </ligand>
</feature>
<comment type="catalytic activity">
    <reaction evidence="8">
        <text>tRNA(Asp) + L-aspartate + ATP = L-aspartyl-tRNA(Asp) + AMP + diphosphate</text>
        <dbReference type="Rhea" id="RHEA:19649"/>
        <dbReference type="Rhea" id="RHEA-COMP:9660"/>
        <dbReference type="Rhea" id="RHEA-COMP:9678"/>
        <dbReference type="ChEBI" id="CHEBI:29991"/>
        <dbReference type="ChEBI" id="CHEBI:30616"/>
        <dbReference type="ChEBI" id="CHEBI:33019"/>
        <dbReference type="ChEBI" id="CHEBI:78442"/>
        <dbReference type="ChEBI" id="CHEBI:78516"/>
        <dbReference type="ChEBI" id="CHEBI:456215"/>
        <dbReference type="EC" id="6.1.1.12"/>
    </reaction>
</comment>
<dbReference type="InterPro" id="IPR029351">
    <property type="entry name" value="GAD_dom"/>
</dbReference>
<dbReference type="Gene3D" id="3.30.930.10">
    <property type="entry name" value="Bira Bifunctional Protein, Domain 2"/>
    <property type="match status" value="1"/>
</dbReference>
<dbReference type="Pfam" id="PF02938">
    <property type="entry name" value="GAD"/>
    <property type="match status" value="1"/>
</dbReference>
<dbReference type="GO" id="GO:0005524">
    <property type="term" value="F:ATP binding"/>
    <property type="evidence" value="ECO:0007669"/>
    <property type="project" value="UniProtKB-UniRule"/>
</dbReference>
<dbReference type="InterPro" id="IPR004364">
    <property type="entry name" value="Aa-tRNA-synt_II"/>
</dbReference>
<evidence type="ECO:0000313" key="11">
    <source>
        <dbReference type="Proteomes" id="UP000232226"/>
    </source>
</evidence>
<dbReference type="Gene3D" id="2.40.50.140">
    <property type="entry name" value="Nucleic acid-binding proteins"/>
    <property type="match status" value="1"/>
</dbReference>
<organism evidence="10 11">
    <name type="scientific">Mesoplasma entomophilum</name>
    <dbReference type="NCBI Taxonomy" id="2149"/>
    <lineage>
        <taxon>Bacteria</taxon>
        <taxon>Bacillati</taxon>
        <taxon>Mycoplasmatota</taxon>
        <taxon>Mollicutes</taxon>
        <taxon>Entomoplasmatales</taxon>
        <taxon>Entomoplasmataceae</taxon>
        <taxon>Mesoplasma</taxon>
    </lineage>
</organism>
<keyword evidence="6 8" id="KW-0648">Protein biosynthesis</keyword>
<dbReference type="InterPro" id="IPR006195">
    <property type="entry name" value="aa-tRNA-synth_II"/>
</dbReference>
<keyword evidence="7 8" id="KW-0030">Aminoacyl-tRNA synthetase</keyword>
<keyword evidence="3 8" id="KW-0436">Ligase</keyword>
<evidence type="ECO:0000256" key="1">
    <source>
        <dbReference type="ARBA" id="ARBA00006303"/>
    </source>
</evidence>
<evidence type="ECO:0000256" key="5">
    <source>
        <dbReference type="ARBA" id="ARBA00022840"/>
    </source>
</evidence>
<dbReference type="SUPFAM" id="SSF55681">
    <property type="entry name" value="Class II aaRS and biotin synthetases"/>
    <property type="match status" value="1"/>
</dbReference>
<evidence type="ECO:0000259" key="9">
    <source>
        <dbReference type="PROSITE" id="PS50862"/>
    </source>
</evidence>
<dbReference type="RefSeq" id="WP_099651205.1">
    <property type="nucleotide sequence ID" value="NZ_CP022507.1"/>
</dbReference>
<dbReference type="GO" id="GO:0005737">
    <property type="term" value="C:cytoplasm"/>
    <property type="evidence" value="ECO:0007669"/>
    <property type="project" value="UniProtKB-SubCell"/>
</dbReference>
<dbReference type="InterPro" id="IPR004115">
    <property type="entry name" value="GAD-like_sf"/>
</dbReference>
<feature type="binding site" evidence="8">
    <location>
        <position position="474"/>
    </location>
    <ligand>
        <name>ATP</name>
        <dbReference type="ChEBI" id="CHEBI:30616"/>
    </ligand>
</feature>
<name>A0A3S5XZD9_9MOLU</name>
<evidence type="ECO:0000256" key="2">
    <source>
        <dbReference type="ARBA" id="ARBA00011738"/>
    </source>
</evidence>
<dbReference type="Proteomes" id="UP000232226">
    <property type="component" value="Chromosome"/>
</dbReference>
<dbReference type="CDD" id="cd00777">
    <property type="entry name" value="AspRS_core"/>
    <property type="match status" value="1"/>
</dbReference>
<dbReference type="InterPro" id="IPR004365">
    <property type="entry name" value="NA-bd_OB_tRNA"/>
</dbReference>
<feature type="binding site" evidence="8">
    <location>
        <position position="215"/>
    </location>
    <ligand>
        <name>L-aspartate</name>
        <dbReference type="ChEBI" id="CHEBI:29991"/>
    </ligand>
</feature>
<dbReference type="GO" id="GO:0006422">
    <property type="term" value="P:aspartyl-tRNA aminoacylation"/>
    <property type="evidence" value="ECO:0007669"/>
    <property type="project" value="UniProtKB-UniRule"/>
</dbReference>
<comment type="function">
    <text evidence="8">Catalyzes the attachment of L-aspartate to tRNA(Asp) in a two-step reaction: L-aspartate is first activated by ATP to form Asp-AMP and then transferred to the acceptor end of tRNA(Asp).</text>
</comment>
<dbReference type="InterPro" id="IPR047090">
    <property type="entry name" value="AspRS_core"/>
</dbReference>
<dbReference type="EC" id="6.1.1.12" evidence="8"/>
<keyword evidence="5 8" id="KW-0067">ATP-binding</keyword>
<feature type="binding site" evidence="8">
    <location>
        <position position="440"/>
    </location>
    <ligand>
        <name>L-aspartate</name>
        <dbReference type="ChEBI" id="CHEBI:29991"/>
    </ligand>
</feature>
<dbReference type="SUPFAM" id="SSF55261">
    <property type="entry name" value="GAD domain-like"/>
    <property type="match status" value="1"/>
</dbReference>
<evidence type="ECO:0000256" key="3">
    <source>
        <dbReference type="ARBA" id="ARBA00022598"/>
    </source>
</evidence>
<dbReference type="CDD" id="cd04317">
    <property type="entry name" value="EcAspRS_like_N"/>
    <property type="match status" value="1"/>
</dbReference>
<evidence type="ECO:0000256" key="6">
    <source>
        <dbReference type="ARBA" id="ARBA00022917"/>
    </source>
</evidence>
<keyword evidence="4 8" id="KW-0547">Nucleotide-binding</keyword>
<proteinExistence type="inferred from homology"/>
<dbReference type="AlphaFoldDB" id="A0A3S5XZD9"/>
<comment type="caution">
    <text evidence="8">Lacks conserved residue(s) required for the propagation of feature annotation.</text>
</comment>
<dbReference type="PANTHER" id="PTHR22594">
    <property type="entry name" value="ASPARTYL/LYSYL-TRNA SYNTHETASE"/>
    <property type="match status" value="1"/>
</dbReference>
<dbReference type="PRINTS" id="PR01042">
    <property type="entry name" value="TRNASYNTHASP"/>
</dbReference>
<dbReference type="PROSITE" id="PS50862">
    <property type="entry name" value="AA_TRNA_LIGASE_II"/>
    <property type="match status" value="1"/>
</dbReference>
<dbReference type="InterPro" id="IPR047089">
    <property type="entry name" value="Asp-tRNA-ligase_1_N"/>
</dbReference>
<feature type="binding site" evidence="8">
    <location>
        <position position="481"/>
    </location>
    <ligand>
        <name>L-aspartate</name>
        <dbReference type="ChEBI" id="CHEBI:29991"/>
    </ligand>
</feature>
<keyword evidence="8" id="KW-0963">Cytoplasm</keyword>
<feature type="domain" description="Aminoacyl-transfer RNA synthetases class-II family profile" evidence="9">
    <location>
        <begin position="138"/>
        <end position="547"/>
    </location>
</feature>
<feature type="binding site" evidence="8">
    <location>
        <begin position="526"/>
        <end position="529"/>
    </location>
    <ligand>
        <name>ATP</name>
        <dbReference type="ChEBI" id="CHEBI:30616"/>
    </ligand>
</feature>
<dbReference type="InterPro" id="IPR004524">
    <property type="entry name" value="Asp-tRNA-ligase_1"/>
</dbReference>
<dbReference type="Gene3D" id="3.30.1360.30">
    <property type="entry name" value="GAD-like domain"/>
    <property type="match status" value="1"/>
</dbReference>
<dbReference type="InterPro" id="IPR012340">
    <property type="entry name" value="NA-bd_OB-fold"/>
</dbReference>